<keyword evidence="1" id="KW-0378">Hydrolase</keyword>
<comment type="caution">
    <text evidence="1">The sequence shown here is derived from an EMBL/GenBank/DDBJ whole genome shotgun (WGS) entry which is preliminary data.</text>
</comment>
<name>T0ZAC9_9ZZZZ</name>
<evidence type="ECO:0000313" key="1">
    <source>
        <dbReference type="EMBL" id="EQD26750.1"/>
    </source>
</evidence>
<dbReference type="EMBL" id="AUZY01013076">
    <property type="protein sequence ID" value="EQD26750.1"/>
    <property type="molecule type" value="Genomic_DNA"/>
</dbReference>
<sequence length="257" mass="29761">MMIFQKSLIQDQIETVILKSSSITVKLNNNFNKIIRKIRSLGLLYTDLKEDSSGYKIIITGPLSVNEHSDRYGSKFALFVRFILRLPDWELDAKVTLKNADKKMEYLYHLDNSVLDYINTKELKSDSSTYLNFNLNPEPLKMNDNSIFPDFALKIGNSEVNILVTRPRYYEEDLTLVNSIRKAGFEAELFCILDSGEKCPKGAQCMKNEFNFNDVNELLSKRYNRSVEIKKIQQYKSELHVSPKVEKTVINEAILKH</sequence>
<keyword evidence="1" id="KW-0540">Nuclease</keyword>
<dbReference type="PANTHER" id="PTHR39640">
    <property type="entry name" value="VNG6129C"/>
    <property type="match status" value="1"/>
</dbReference>
<accession>T0ZAC9</accession>
<reference evidence="1" key="1">
    <citation type="submission" date="2013-08" db="EMBL/GenBank/DDBJ databases">
        <authorList>
            <person name="Mendez C."/>
            <person name="Richter M."/>
            <person name="Ferrer M."/>
            <person name="Sanchez J."/>
        </authorList>
    </citation>
    <scope>NUCLEOTIDE SEQUENCE</scope>
</reference>
<proteinExistence type="predicted"/>
<dbReference type="PANTHER" id="PTHR39640:SF1">
    <property type="entry name" value="DUF790 FAMILY PROTEIN"/>
    <property type="match status" value="1"/>
</dbReference>
<keyword evidence="1" id="KW-0255">Endonuclease</keyword>
<organism evidence="1">
    <name type="scientific">mine drainage metagenome</name>
    <dbReference type="NCBI Taxonomy" id="410659"/>
    <lineage>
        <taxon>unclassified sequences</taxon>
        <taxon>metagenomes</taxon>
        <taxon>ecological metagenomes</taxon>
    </lineage>
</organism>
<dbReference type="AlphaFoldDB" id="T0ZAC9"/>
<feature type="non-terminal residue" evidence="1">
    <location>
        <position position="257"/>
    </location>
</feature>
<dbReference type="InterPro" id="IPR008508">
    <property type="entry name" value="Bax1"/>
</dbReference>
<protein>
    <submittedName>
        <fullName evidence="1">Protein containing DUF790, endonuclease-like protein</fullName>
    </submittedName>
</protein>
<reference evidence="1" key="2">
    <citation type="journal article" date="2014" name="ISME J.">
        <title>Microbial stratification in low pH oxic and suboxic macroscopic growths along an acid mine drainage.</title>
        <authorList>
            <person name="Mendez-Garcia C."/>
            <person name="Mesa V."/>
            <person name="Sprenger R.R."/>
            <person name="Richter M."/>
            <person name="Diez M.S."/>
            <person name="Solano J."/>
            <person name="Bargiela R."/>
            <person name="Golyshina O.V."/>
            <person name="Manteca A."/>
            <person name="Ramos J.L."/>
            <person name="Gallego J.R."/>
            <person name="Llorente I."/>
            <person name="Martins Dos Santos V.A."/>
            <person name="Jensen O.N."/>
            <person name="Pelaez A.I."/>
            <person name="Sanchez J."/>
            <person name="Ferrer M."/>
        </authorList>
    </citation>
    <scope>NUCLEOTIDE SEQUENCE</scope>
</reference>
<gene>
    <name evidence="1" type="ORF">B1B_19469</name>
</gene>
<dbReference type="Pfam" id="PF05626">
    <property type="entry name" value="DUF790"/>
    <property type="match status" value="1"/>
</dbReference>
<dbReference type="GO" id="GO:0004519">
    <property type="term" value="F:endonuclease activity"/>
    <property type="evidence" value="ECO:0007669"/>
    <property type="project" value="UniProtKB-KW"/>
</dbReference>